<feature type="transmembrane region" description="Helical" evidence="6">
    <location>
        <begin position="130"/>
        <end position="152"/>
    </location>
</feature>
<feature type="transmembrane region" description="Helical" evidence="6">
    <location>
        <begin position="370"/>
        <end position="395"/>
    </location>
</feature>
<dbReference type="InterPro" id="IPR050833">
    <property type="entry name" value="Poly_Biosynth_Transport"/>
</dbReference>
<keyword evidence="5 6" id="KW-0472">Membrane</keyword>
<dbReference type="RefSeq" id="WP_157478632.1">
    <property type="nucleotide sequence ID" value="NZ_CP046566.1"/>
</dbReference>
<proteinExistence type="predicted"/>
<protein>
    <recommendedName>
        <fullName evidence="9">Oligosaccharide flippase family protein</fullName>
    </recommendedName>
</protein>
<gene>
    <name evidence="7" type="ORF">GLV81_09350</name>
</gene>
<feature type="transmembrane region" description="Helical" evidence="6">
    <location>
        <begin position="41"/>
        <end position="64"/>
    </location>
</feature>
<evidence type="ECO:0000256" key="3">
    <source>
        <dbReference type="ARBA" id="ARBA00022692"/>
    </source>
</evidence>
<dbReference type="PANTHER" id="PTHR30250:SF11">
    <property type="entry name" value="O-ANTIGEN TRANSPORTER-RELATED"/>
    <property type="match status" value="1"/>
</dbReference>
<organism evidence="7 8">
    <name type="scientific">Phnomibacter ginsenosidimutans</name>
    <dbReference type="NCBI Taxonomy" id="2676868"/>
    <lineage>
        <taxon>Bacteria</taxon>
        <taxon>Pseudomonadati</taxon>
        <taxon>Bacteroidota</taxon>
        <taxon>Chitinophagia</taxon>
        <taxon>Chitinophagales</taxon>
        <taxon>Chitinophagaceae</taxon>
        <taxon>Phnomibacter</taxon>
    </lineage>
</organism>
<evidence type="ECO:0000256" key="5">
    <source>
        <dbReference type="ARBA" id="ARBA00023136"/>
    </source>
</evidence>
<dbReference type="EMBL" id="CP046566">
    <property type="protein sequence ID" value="QGW28275.1"/>
    <property type="molecule type" value="Genomic_DNA"/>
</dbReference>
<feature type="transmembrane region" description="Helical" evidence="6">
    <location>
        <begin position="344"/>
        <end position="364"/>
    </location>
</feature>
<evidence type="ECO:0000256" key="2">
    <source>
        <dbReference type="ARBA" id="ARBA00022475"/>
    </source>
</evidence>
<feature type="transmembrane region" description="Helical" evidence="6">
    <location>
        <begin position="76"/>
        <end position="97"/>
    </location>
</feature>
<dbReference type="GO" id="GO:0005886">
    <property type="term" value="C:plasma membrane"/>
    <property type="evidence" value="ECO:0007669"/>
    <property type="project" value="UniProtKB-SubCell"/>
</dbReference>
<sequence length="404" mass="43185">MYRLAAFSWGAKLLTALFNFASIVLLSQLLGEADRGVCALYALIIALILLLADMAGGATVVYLMQQFSRKALRNIYLQWAAAVALLAGGAAGCLAQLTVTETILLMAAGYCNAVFSFQGHVLLGMQKFGAFNMSGTGAAAGIALFSYLFIAIGLGKLGFLLAMLLVWTIALAAQYFLVIKDAAIEGDSIQTTSKATLLQTMLKAGAVNQSVQLVGLINNRLPFFVLPATLLGSFSNSMALAEALLLLPGSVGQIFYSQHAGQIPDKSLYRKFFRLLLLLLLAMSGAAVVISFLPASVYGWLFGASFNSVGQLLVPLSIGMISYSIYVSLSYWQSSNGKFYKNLWCILLALIVTICGAGYYWYFYNNISQIQMAICMAAGLASAGLFAVLLFGIAWKSTPATNGH</sequence>
<name>A0A6I6GIN4_9BACT</name>
<accession>A0A6I6GIN4</accession>
<evidence type="ECO:0000313" key="7">
    <source>
        <dbReference type="EMBL" id="QGW28275.1"/>
    </source>
</evidence>
<dbReference type="AlphaFoldDB" id="A0A6I6GIN4"/>
<evidence type="ECO:0008006" key="9">
    <source>
        <dbReference type="Google" id="ProtNLM"/>
    </source>
</evidence>
<feature type="transmembrane region" description="Helical" evidence="6">
    <location>
        <begin position="275"/>
        <end position="300"/>
    </location>
</feature>
<keyword evidence="4 6" id="KW-1133">Transmembrane helix</keyword>
<evidence type="ECO:0000256" key="1">
    <source>
        <dbReference type="ARBA" id="ARBA00004651"/>
    </source>
</evidence>
<evidence type="ECO:0000256" key="6">
    <source>
        <dbReference type="SAM" id="Phobius"/>
    </source>
</evidence>
<evidence type="ECO:0000256" key="4">
    <source>
        <dbReference type="ARBA" id="ARBA00022989"/>
    </source>
</evidence>
<keyword evidence="3 6" id="KW-0812">Transmembrane</keyword>
<feature type="transmembrane region" description="Helical" evidence="6">
    <location>
        <begin position="312"/>
        <end position="332"/>
    </location>
</feature>
<dbReference type="PANTHER" id="PTHR30250">
    <property type="entry name" value="PST FAMILY PREDICTED COLANIC ACID TRANSPORTER"/>
    <property type="match status" value="1"/>
</dbReference>
<reference evidence="7 8" key="1">
    <citation type="submission" date="2019-11" db="EMBL/GenBank/DDBJ databases">
        <authorList>
            <person name="Im W.T."/>
        </authorList>
    </citation>
    <scope>NUCLEOTIDE SEQUENCE [LARGE SCALE GENOMIC DNA]</scope>
    <source>
        <strain evidence="7 8">SB-02</strain>
    </source>
</reference>
<dbReference type="Proteomes" id="UP000426027">
    <property type="component" value="Chromosome"/>
</dbReference>
<evidence type="ECO:0000313" key="8">
    <source>
        <dbReference type="Proteomes" id="UP000426027"/>
    </source>
</evidence>
<dbReference type="KEGG" id="fls:GLV81_09350"/>
<comment type="subcellular location">
    <subcellularLocation>
        <location evidence="1">Cell membrane</location>
        <topology evidence="1">Multi-pass membrane protein</topology>
    </subcellularLocation>
</comment>
<feature type="transmembrane region" description="Helical" evidence="6">
    <location>
        <begin position="158"/>
        <end position="178"/>
    </location>
</feature>
<feature type="transmembrane region" description="Helical" evidence="6">
    <location>
        <begin position="103"/>
        <end position="123"/>
    </location>
</feature>
<keyword evidence="2" id="KW-1003">Cell membrane</keyword>
<keyword evidence="8" id="KW-1185">Reference proteome</keyword>